<keyword evidence="1" id="KW-1133">Transmembrane helix</keyword>
<organism evidence="2 3">
    <name type="scientific">Candidatus Cellulosilyticum pullistercoris</name>
    <dbReference type="NCBI Taxonomy" id="2838521"/>
    <lineage>
        <taxon>Bacteria</taxon>
        <taxon>Bacillati</taxon>
        <taxon>Bacillota</taxon>
        <taxon>Clostridia</taxon>
        <taxon>Lachnospirales</taxon>
        <taxon>Cellulosilyticaceae</taxon>
        <taxon>Cellulosilyticum</taxon>
    </lineage>
</organism>
<dbReference type="EMBL" id="JAHLFQ010000245">
    <property type="protein sequence ID" value="MBU3805146.1"/>
    <property type="molecule type" value="Genomic_DNA"/>
</dbReference>
<reference evidence="2" key="2">
    <citation type="submission" date="2021-04" db="EMBL/GenBank/DDBJ databases">
        <authorList>
            <person name="Gilroy R."/>
        </authorList>
    </citation>
    <scope>NUCLEOTIDE SEQUENCE</scope>
    <source>
        <strain evidence="2">B5-657</strain>
    </source>
</reference>
<dbReference type="Proteomes" id="UP000824229">
    <property type="component" value="Unassembled WGS sequence"/>
</dbReference>
<evidence type="ECO:0000313" key="3">
    <source>
        <dbReference type="Proteomes" id="UP000824229"/>
    </source>
</evidence>
<evidence type="ECO:0000313" key="2">
    <source>
        <dbReference type="EMBL" id="MBU3805146.1"/>
    </source>
</evidence>
<gene>
    <name evidence="2" type="ORF">H9872_10405</name>
</gene>
<proteinExistence type="predicted"/>
<keyword evidence="1" id="KW-0812">Transmembrane</keyword>
<feature type="transmembrane region" description="Helical" evidence="1">
    <location>
        <begin position="12"/>
        <end position="30"/>
    </location>
</feature>
<comment type="caution">
    <text evidence="2">The sequence shown here is derived from an EMBL/GenBank/DDBJ whole genome shotgun (WGS) entry which is preliminary data.</text>
</comment>
<protein>
    <submittedName>
        <fullName evidence="2">Uncharacterized protein</fullName>
    </submittedName>
</protein>
<evidence type="ECO:0000256" key="1">
    <source>
        <dbReference type="SAM" id="Phobius"/>
    </source>
</evidence>
<name>A0A9E2KEC6_9FIRM</name>
<dbReference type="AlphaFoldDB" id="A0A9E2KEC6"/>
<reference evidence="2" key="1">
    <citation type="journal article" date="2021" name="PeerJ">
        <title>Extensive microbial diversity within the chicken gut microbiome revealed by metagenomics and culture.</title>
        <authorList>
            <person name="Gilroy R."/>
            <person name="Ravi A."/>
            <person name="Getino M."/>
            <person name="Pursley I."/>
            <person name="Horton D.L."/>
            <person name="Alikhan N.F."/>
            <person name="Baker D."/>
            <person name="Gharbi K."/>
            <person name="Hall N."/>
            <person name="Watson M."/>
            <person name="Adriaenssens E.M."/>
            <person name="Foster-Nyarko E."/>
            <person name="Jarju S."/>
            <person name="Secka A."/>
            <person name="Antonio M."/>
            <person name="Oren A."/>
            <person name="Chaudhuri R.R."/>
            <person name="La Ragione R."/>
            <person name="Hildebrand F."/>
            <person name="Pallen M.J."/>
        </authorList>
    </citation>
    <scope>NUCLEOTIDE SEQUENCE</scope>
    <source>
        <strain evidence="2">B5-657</strain>
    </source>
</reference>
<sequence length="229" mass="26442">MKGSSRDKEKREFIICIGLLIVAAILEMNTNHHPMSWINRILPIIKIRGITFYLGGIVLIILIYNVFRKLYSLKGWRIFNKDGKCFIWTLIFIVLIDAINPKVVQTIKMLESGLDAIYLDRDALMEFNFSNTSEGGMTSYKTEGHITLINCSNQTVGPFKVKVILPESGNNLNGEFESLEDYYLAPKEQRTIKLTLEGKLDESKRINMLRKNFEVVLWNDKEQVRFLSE</sequence>
<feature type="transmembrane region" description="Helical" evidence="1">
    <location>
        <begin position="50"/>
        <end position="67"/>
    </location>
</feature>
<accession>A0A9E2KEC6</accession>
<keyword evidence="1" id="KW-0472">Membrane</keyword>